<organism evidence="2 3">
    <name type="scientific">Adineta steineri</name>
    <dbReference type="NCBI Taxonomy" id="433720"/>
    <lineage>
        <taxon>Eukaryota</taxon>
        <taxon>Metazoa</taxon>
        <taxon>Spiralia</taxon>
        <taxon>Gnathifera</taxon>
        <taxon>Rotifera</taxon>
        <taxon>Eurotatoria</taxon>
        <taxon>Bdelloidea</taxon>
        <taxon>Adinetida</taxon>
        <taxon>Adinetidae</taxon>
        <taxon>Adineta</taxon>
    </lineage>
</organism>
<accession>A0A816D7D1</accession>
<dbReference type="Proteomes" id="UP000663832">
    <property type="component" value="Unassembled WGS sequence"/>
</dbReference>
<evidence type="ECO:0000313" key="1">
    <source>
        <dbReference type="EMBL" id="CAF1456672.1"/>
    </source>
</evidence>
<comment type="caution">
    <text evidence="2">The sequence shown here is derived from an EMBL/GenBank/DDBJ whole genome shotgun (WGS) entry which is preliminary data.</text>
</comment>
<evidence type="ECO:0000313" key="2">
    <source>
        <dbReference type="EMBL" id="CAF1632080.1"/>
    </source>
</evidence>
<reference evidence="2" key="1">
    <citation type="submission" date="2021-02" db="EMBL/GenBank/DDBJ databases">
        <authorList>
            <person name="Nowell W R."/>
        </authorList>
    </citation>
    <scope>NUCLEOTIDE SEQUENCE</scope>
</reference>
<gene>
    <name evidence="1" type="ORF">BJG266_LOCUS40749</name>
    <name evidence="2" type="ORF">QVE165_LOCUS57630</name>
</gene>
<keyword evidence="3" id="KW-1185">Reference proteome</keyword>
<sequence length="232" mass="27653">MKSRFPVDAYFPILNIISKLLRNVVIKHIPFNLSTLNNLFQHTPNLNYLSINFKDYSGQLELTSPILSITHLKITFQGSQDMLEHLLQHGFQWEKIIREYLPEPKLFQFQTKFQPSTDEGKEIQLRQIHNSFQTNFWIYEHRWFVRSHWYIPDENSNFDCIHVFTLPYSFVDFPDRTNCILVKSTDPSYDEYLTCDRVTSLYYGSSAFTNWIVSYVYFPNIQHLSLSLPFND</sequence>
<name>A0A816D7D1_9BILA</name>
<evidence type="ECO:0000313" key="3">
    <source>
        <dbReference type="Proteomes" id="UP000663832"/>
    </source>
</evidence>
<dbReference type="AlphaFoldDB" id="A0A816D7D1"/>
<dbReference type="EMBL" id="CAJNOM010002404">
    <property type="protein sequence ID" value="CAF1632080.1"/>
    <property type="molecule type" value="Genomic_DNA"/>
</dbReference>
<protein>
    <submittedName>
        <fullName evidence="2">Uncharacterized protein</fullName>
    </submittedName>
</protein>
<dbReference type="EMBL" id="CAJNOI010002080">
    <property type="protein sequence ID" value="CAF1456672.1"/>
    <property type="molecule type" value="Genomic_DNA"/>
</dbReference>
<proteinExistence type="predicted"/>
<dbReference type="Proteomes" id="UP000663877">
    <property type="component" value="Unassembled WGS sequence"/>
</dbReference>